<name>A0A2B7WK67_POLH7</name>
<protein>
    <submittedName>
        <fullName evidence="1">Uncharacterized protein</fullName>
    </submittedName>
</protein>
<organism evidence="1 2">
    <name type="scientific">Polytolypa hystricis (strain UAMH7299)</name>
    <dbReference type="NCBI Taxonomy" id="1447883"/>
    <lineage>
        <taxon>Eukaryota</taxon>
        <taxon>Fungi</taxon>
        <taxon>Dikarya</taxon>
        <taxon>Ascomycota</taxon>
        <taxon>Pezizomycotina</taxon>
        <taxon>Eurotiomycetes</taxon>
        <taxon>Eurotiomycetidae</taxon>
        <taxon>Onygenales</taxon>
        <taxon>Onygenales incertae sedis</taxon>
        <taxon>Polytolypa</taxon>
    </lineage>
</organism>
<dbReference type="AlphaFoldDB" id="A0A2B7WK67"/>
<evidence type="ECO:0000313" key="1">
    <source>
        <dbReference type="EMBL" id="PGG96901.1"/>
    </source>
</evidence>
<evidence type="ECO:0000313" key="2">
    <source>
        <dbReference type="Proteomes" id="UP000224634"/>
    </source>
</evidence>
<comment type="caution">
    <text evidence="1">The sequence shown here is derived from an EMBL/GenBank/DDBJ whole genome shotgun (WGS) entry which is preliminary data.</text>
</comment>
<dbReference type="Proteomes" id="UP000224634">
    <property type="component" value="Unassembled WGS sequence"/>
</dbReference>
<sequence length="83" mass="9311">MTPREFPNRNRIPDRDKLSLPSILTWGPFGAERFTPVPLLSMATVMMDPALDNPPQDVSIKVRSVWESELTAADIQSCTARQV</sequence>
<keyword evidence="2" id="KW-1185">Reference proteome</keyword>
<gene>
    <name evidence="1" type="ORF">AJ80_09768</name>
</gene>
<dbReference type="EMBL" id="PDNA01000341">
    <property type="protein sequence ID" value="PGG96901.1"/>
    <property type="molecule type" value="Genomic_DNA"/>
</dbReference>
<proteinExistence type="predicted"/>
<reference evidence="1 2" key="1">
    <citation type="submission" date="2017-10" db="EMBL/GenBank/DDBJ databases">
        <title>Comparative genomics in systemic dimorphic fungi from Ajellomycetaceae.</title>
        <authorList>
            <person name="Munoz J.F."/>
            <person name="Mcewen J.G."/>
            <person name="Clay O.K."/>
            <person name="Cuomo C.A."/>
        </authorList>
    </citation>
    <scope>NUCLEOTIDE SEQUENCE [LARGE SCALE GENOMIC DNA]</scope>
    <source>
        <strain evidence="1 2">UAMH7299</strain>
    </source>
</reference>
<feature type="non-terminal residue" evidence="1">
    <location>
        <position position="83"/>
    </location>
</feature>
<accession>A0A2B7WK67</accession>